<evidence type="ECO:0000256" key="1">
    <source>
        <dbReference type="ARBA" id="ARBA00004651"/>
    </source>
</evidence>
<dbReference type="GO" id="GO:0005886">
    <property type="term" value="C:plasma membrane"/>
    <property type="evidence" value="ECO:0007669"/>
    <property type="project" value="UniProtKB-SubCell"/>
</dbReference>
<dbReference type="Gene3D" id="1.10.8.500">
    <property type="entry name" value="HAMP domain in histidine kinase"/>
    <property type="match status" value="1"/>
</dbReference>
<keyword evidence="2" id="KW-1003">Cell membrane</keyword>
<evidence type="ECO:0000256" key="4">
    <source>
        <dbReference type="ARBA" id="ARBA00022679"/>
    </source>
</evidence>
<dbReference type="InterPro" id="IPR036890">
    <property type="entry name" value="HATPase_C_sf"/>
</dbReference>
<keyword evidence="7" id="KW-0812">Transmembrane</keyword>
<dbReference type="CDD" id="cd06225">
    <property type="entry name" value="HAMP"/>
    <property type="match status" value="1"/>
</dbReference>
<dbReference type="GO" id="GO:0000155">
    <property type="term" value="F:phosphorelay sensor kinase activity"/>
    <property type="evidence" value="ECO:0007669"/>
    <property type="project" value="InterPro"/>
</dbReference>
<dbReference type="SMART" id="SM00304">
    <property type="entry name" value="HAMP"/>
    <property type="match status" value="1"/>
</dbReference>
<dbReference type="RefSeq" id="WP_183568836.1">
    <property type="nucleotide sequence ID" value="NZ_CBCSLB010000018.1"/>
</dbReference>
<dbReference type="InterPro" id="IPR050640">
    <property type="entry name" value="Bact_2-comp_sensor_kinase"/>
</dbReference>
<dbReference type="Pfam" id="PF00672">
    <property type="entry name" value="HAMP"/>
    <property type="match status" value="1"/>
</dbReference>
<dbReference type="PROSITE" id="PS50885">
    <property type="entry name" value="HAMP"/>
    <property type="match status" value="1"/>
</dbReference>
<dbReference type="InterPro" id="IPR010559">
    <property type="entry name" value="Sig_transdc_His_kin_internal"/>
</dbReference>
<evidence type="ECO:0000256" key="2">
    <source>
        <dbReference type="ARBA" id="ARBA00022475"/>
    </source>
</evidence>
<evidence type="ECO:0000256" key="6">
    <source>
        <dbReference type="ARBA" id="ARBA00023136"/>
    </source>
</evidence>
<keyword evidence="6 7" id="KW-0472">Membrane</keyword>
<dbReference type="PANTHER" id="PTHR34220">
    <property type="entry name" value="SENSOR HISTIDINE KINASE YPDA"/>
    <property type="match status" value="1"/>
</dbReference>
<evidence type="ECO:0000256" key="3">
    <source>
        <dbReference type="ARBA" id="ARBA00022553"/>
    </source>
</evidence>
<dbReference type="AlphaFoldDB" id="A0A7W5GBY0"/>
<evidence type="ECO:0000313" key="9">
    <source>
        <dbReference type="EMBL" id="MBB3154779.1"/>
    </source>
</evidence>
<feature type="transmembrane region" description="Helical" evidence="7">
    <location>
        <begin position="330"/>
        <end position="351"/>
    </location>
</feature>
<sequence length="618" mass="70776">MRILRKMADMAANAKFRIKLLVSYFLLVSFIILILGFAYYQISAKNMLLNVKESLGNVVINNNQLLDEKLQSIRDKSEMLPIDNELYRVITETDVTDNASLLKTDRKITQILFKYFGGDMDIYASFIVTPSYNFGNTARMFVMPDGFMASSLYRKSIEGKGNLVWIPTYRYAETLGEKDMSSLKFEFNKLASAVKQLKLTFVDEKGIFHSLPDTIPEPILMVNLTTDYIGRLFADYAQHSEYRHLSYGIVDDGGAVVIHSDEALIAKHNRPVWLEEAADRNNGSIQKVIDGKPVVISFSRMESTGWISYIEIPVEDALQDLNALRRYSTLFLIIMLIVSIILAYAMSVFITKPISRMKKAMKLMERGNFHIHIPEHGRDEFGHLIRTFNHMNGRIETLIEENYASRLREKEAELMALNLQLNPHFLYNTLTTLYWIAVENNQQEMSLIIHNLADMLQTSTRNKKETWPLRTDLDWLNKYIYIMSSRFENVFHVQIDVAAELLDMEVPKLFLQPFVENAIIHGLAEKEQDGAIVINGWSDSLMVYFTVEDNGCGMDKALIDQLKTGKMNSTGMPNVDKRIKLLYGSEYGVDIHPSEDGGTTVHIRMGLIASRRDMVEIK</sequence>
<comment type="subcellular location">
    <subcellularLocation>
        <location evidence="1">Cell membrane</location>
        <topology evidence="1">Multi-pass membrane protein</topology>
    </subcellularLocation>
</comment>
<reference evidence="9 10" key="1">
    <citation type="submission" date="2020-08" db="EMBL/GenBank/DDBJ databases">
        <title>Genomic Encyclopedia of Type Strains, Phase III (KMG-III): the genomes of soil and plant-associated and newly described type strains.</title>
        <authorList>
            <person name="Whitman W."/>
        </authorList>
    </citation>
    <scope>NUCLEOTIDE SEQUENCE [LARGE SCALE GENOMIC DNA]</scope>
    <source>
        <strain evidence="9 10">CECT 8234</strain>
    </source>
</reference>
<dbReference type="SUPFAM" id="SSF55874">
    <property type="entry name" value="ATPase domain of HSP90 chaperone/DNA topoisomerase II/histidine kinase"/>
    <property type="match status" value="1"/>
</dbReference>
<proteinExistence type="predicted"/>
<dbReference type="EMBL" id="JACHXW010000018">
    <property type="protein sequence ID" value="MBB3154779.1"/>
    <property type="molecule type" value="Genomic_DNA"/>
</dbReference>
<accession>A0A7W5GBY0</accession>
<dbReference type="Proteomes" id="UP000518605">
    <property type="component" value="Unassembled WGS sequence"/>
</dbReference>
<keyword evidence="10" id="KW-1185">Reference proteome</keyword>
<dbReference type="Pfam" id="PF06580">
    <property type="entry name" value="His_kinase"/>
    <property type="match status" value="1"/>
</dbReference>
<dbReference type="InterPro" id="IPR003594">
    <property type="entry name" value="HATPase_dom"/>
</dbReference>
<protein>
    <submittedName>
        <fullName evidence="9">Two-component system sensor histidine kinase YesM</fullName>
        <ecNumber evidence="9">2.7.13.3</ecNumber>
    </submittedName>
</protein>
<dbReference type="Pfam" id="PF02518">
    <property type="entry name" value="HATPase_c"/>
    <property type="match status" value="1"/>
</dbReference>
<dbReference type="SUPFAM" id="SSF158472">
    <property type="entry name" value="HAMP domain-like"/>
    <property type="match status" value="1"/>
</dbReference>
<comment type="caution">
    <text evidence="9">The sequence shown here is derived from an EMBL/GenBank/DDBJ whole genome shotgun (WGS) entry which is preliminary data.</text>
</comment>
<evidence type="ECO:0000256" key="5">
    <source>
        <dbReference type="ARBA" id="ARBA00022777"/>
    </source>
</evidence>
<feature type="transmembrane region" description="Helical" evidence="7">
    <location>
        <begin position="21"/>
        <end position="40"/>
    </location>
</feature>
<dbReference type="EC" id="2.7.13.3" evidence="9"/>
<evidence type="ECO:0000259" key="8">
    <source>
        <dbReference type="PROSITE" id="PS50885"/>
    </source>
</evidence>
<evidence type="ECO:0000256" key="7">
    <source>
        <dbReference type="SAM" id="Phobius"/>
    </source>
</evidence>
<gene>
    <name evidence="9" type="ORF">FHS16_004861</name>
</gene>
<name>A0A7W5GBY0_9BACL</name>
<dbReference type="PANTHER" id="PTHR34220:SF7">
    <property type="entry name" value="SENSOR HISTIDINE KINASE YPDA"/>
    <property type="match status" value="1"/>
</dbReference>
<keyword evidence="5 9" id="KW-0418">Kinase</keyword>
<keyword evidence="7" id="KW-1133">Transmembrane helix</keyword>
<dbReference type="Gene3D" id="3.30.450.20">
    <property type="entry name" value="PAS domain"/>
    <property type="match status" value="1"/>
</dbReference>
<dbReference type="InterPro" id="IPR003660">
    <property type="entry name" value="HAMP_dom"/>
</dbReference>
<feature type="domain" description="HAMP" evidence="8">
    <location>
        <begin position="348"/>
        <end position="400"/>
    </location>
</feature>
<keyword evidence="3" id="KW-0597">Phosphoprotein</keyword>
<organism evidence="9 10">
    <name type="scientific">Paenibacillus endophyticus</name>
    <dbReference type="NCBI Taxonomy" id="1294268"/>
    <lineage>
        <taxon>Bacteria</taxon>
        <taxon>Bacillati</taxon>
        <taxon>Bacillota</taxon>
        <taxon>Bacilli</taxon>
        <taxon>Bacillales</taxon>
        <taxon>Paenibacillaceae</taxon>
        <taxon>Paenibacillus</taxon>
    </lineage>
</organism>
<dbReference type="Gene3D" id="3.30.565.10">
    <property type="entry name" value="Histidine kinase-like ATPase, C-terminal domain"/>
    <property type="match status" value="1"/>
</dbReference>
<evidence type="ECO:0000313" key="10">
    <source>
        <dbReference type="Proteomes" id="UP000518605"/>
    </source>
</evidence>
<keyword evidence="4 9" id="KW-0808">Transferase</keyword>